<organism evidence="3 4">
    <name type="scientific">Pseudovibrio denitrificans</name>
    <dbReference type="NCBI Taxonomy" id="258256"/>
    <lineage>
        <taxon>Bacteria</taxon>
        <taxon>Pseudomonadati</taxon>
        <taxon>Pseudomonadota</taxon>
        <taxon>Alphaproteobacteria</taxon>
        <taxon>Hyphomicrobiales</taxon>
        <taxon>Stappiaceae</taxon>
        <taxon>Pseudovibrio</taxon>
    </lineage>
</organism>
<gene>
    <name evidence="3" type="ORF">SAMN05444141_11511</name>
</gene>
<sequence>MLHSGKKILRLTKLTAIEQFFLWWFFELASVGREIKAKLGFNEKSNHILFVSPNQEAHGKHSDFRFEIFDIKLGTSTPFIDWTQFKGREVDLVLAPQLCLNLKENFPIANDEHLSNAIDLYVKQNTPFNESTASWTWSASSKQFSSIHVDISLVKQSISSNIIEICKKKELEISNIFTQNSDTHKLINLLKLETSQQVRVKFWRKVNLVLFGFIIAILLAAHFSYTKAHDTALIVLSEKLTDVKRKAVRQKKERLKAEEELNRRLSLSRHKGQHRSVLAIWEDLSQNMPETAWLNEFYLEEDQGRIAGFAASAASLLATLDQLEGLSQVSFNSPVTINPTDRLERFDISFTIQRNDEQ</sequence>
<keyword evidence="2" id="KW-0812">Transmembrane</keyword>
<dbReference type="Proteomes" id="UP000183371">
    <property type="component" value="Unassembled WGS sequence"/>
</dbReference>
<name>A0A1I7E042_9HYPH</name>
<evidence type="ECO:0000313" key="3">
    <source>
        <dbReference type="EMBL" id="SFU17223.1"/>
    </source>
</evidence>
<accession>A0A1I7E042</accession>
<dbReference type="AlphaFoldDB" id="A0A1I7E042"/>
<evidence type="ECO:0000313" key="4">
    <source>
        <dbReference type="Proteomes" id="UP000183371"/>
    </source>
</evidence>
<evidence type="ECO:0000256" key="1">
    <source>
        <dbReference type="SAM" id="Coils"/>
    </source>
</evidence>
<reference evidence="4" key="1">
    <citation type="submission" date="2016-10" db="EMBL/GenBank/DDBJ databases">
        <authorList>
            <person name="Varghese N."/>
            <person name="Submissions S."/>
        </authorList>
    </citation>
    <scope>NUCLEOTIDE SEQUENCE [LARGE SCALE GENOMIC DNA]</scope>
    <source>
        <strain evidence="4">DSM 17465</strain>
    </source>
</reference>
<evidence type="ECO:0000256" key="2">
    <source>
        <dbReference type="SAM" id="Phobius"/>
    </source>
</evidence>
<feature type="transmembrane region" description="Helical" evidence="2">
    <location>
        <begin position="206"/>
        <end position="225"/>
    </location>
</feature>
<dbReference type="PANTHER" id="PTHR40278:SF1">
    <property type="entry name" value="DNA UTILIZATION PROTEIN HOFN"/>
    <property type="match status" value="1"/>
</dbReference>
<dbReference type="PANTHER" id="PTHR40278">
    <property type="entry name" value="DNA UTILIZATION PROTEIN HOFN"/>
    <property type="match status" value="1"/>
</dbReference>
<keyword evidence="1" id="KW-0175">Coiled coil</keyword>
<proteinExistence type="predicted"/>
<dbReference type="InterPro" id="IPR052534">
    <property type="entry name" value="Extracell_DNA_Util/SecSys_Comp"/>
</dbReference>
<dbReference type="InterPro" id="IPR007813">
    <property type="entry name" value="PilN"/>
</dbReference>
<keyword evidence="2" id="KW-1133">Transmembrane helix</keyword>
<keyword evidence="4" id="KW-1185">Reference proteome</keyword>
<dbReference type="EMBL" id="FPBD01000015">
    <property type="protein sequence ID" value="SFU17223.1"/>
    <property type="molecule type" value="Genomic_DNA"/>
</dbReference>
<protein>
    <submittedName>
        <fullName evidence="3">Fimbrial assembly protein (PilN)</fullName>
    </submittedName>
</protein>
<dbReference type="Pfam" id="PF05137">
    <property type="entry name" value="PilN"/>
    <property type="match status" value="1"/>
</dbReference>
<feature type="coiled-coil region" evidence="1">
    <location>
        <begin position="240"/>
        <end position="268"/>
    </location>
</feature>
<keyword evidence="2" id="KW-0472">Membrane</keyword>